<accession>A0A9W6QXY3</accession>
<dbReference type="Gene3D" id="1.10.287.1060">
    <property type="entry name" value="ESAT-6-like"/>
    <property type="match status" value="1"/>
</dbReference>
<dbReference type="RefSeq" id="WP_027941958.1">
    <property type="nucleotide sequence ID" value="NZ_BSTI01000003.1"/>
</dbReference>
<dbReference type="EMBL" id="BSTI01000003">
    <property type="protein sequence ID" value="GLY64816.1"/>
    <property type="molecule type" value="Genomic_DNA"/>
</dbReference>
<dbReference type="InterPro" id="IPR010310">
    <property type="entry name" value="T7SS_ESAT-6-like"/>
</dbReference>
<evidence type="ECO:0008006" key="3">
    <source>
        <dbReference type="Google" id="ProtNLM"/>
    </source>
</evidence>
<gene>
    <name evidence="1" type="ORF">Atai01_14350</name>
</gene>
<dbReference type="Pfam" id="PF06013">
    <property type="entry name" value="WXG100"/>
    <property type="match status" value="1"/>
</dbReference>
<evidence type="ECO:0000313" key="1">
    <source>
        <dbReference type="EMBL" id="GLY64816.1"/>
    </source>
</evidence>
<sequence length="107" mass="11702">MALKLTPDQIDRLVNLITHKKSDGEAILSNIYAGYQNIVGASWMGGAATAALGKQDEFQQEWARLRNILDDLQTAIVGGKNILTNQDHDDRAKINAIAAGGMNFHRL</sequence>
<name>A0A9W6QXY3_9PSEU</name>
<keyword evidence="2" id="KW-1185">Reference proteome</keyword>
<dbReference type="Proteomes" id="UP001165136">
    <property type="component" value="Unassembled WGS sequence"/>
</dbReference>
<organism evidence="1 2">
    <name type="scientific">Amycolatopsis taiwanensis</name>
    <dbReference type="NCBI Taxonomy" id="342230"/>
    <lineage>
        <taxon>Bacteria</taxon>
        <taxon>Bacillati</taxon>
        <taxon>Actinomycetota</taxon>
        <taxon>Actinomycetes</taxon>
        <taxon>Pseudonocardiales</taxon>
        <taxon>Pseudonocardiaceae</taxon>
        <taxon>Amycolatopsis</taxon>
    </lineage>
</organism>
<dbReference type="SUPFAM" id="SSF140453">
    <property type="entry name" value="EsxAB dimer-like"/>
    <property type="match status" value="1"/>
</dbReference>
<reference evidence="1" key="1">
    <citation type="submission" date="2023-03" db="EMBL/GenBank/DDBJ databases">
        <title>Amycolatopsis taiwanensis NBRC 103393.</title>
        <authorList>
            <person name="Ichikawa N."/>
            <person name="Sato H."/>
            <person name="Tonouchi N."/>
        </authorList>
    </citation>
    <scope>NUCLEOTIDE SEQUENCE</scope>
    <source>
        <strain evidence="1">NBRC 103393</strain>
    </source>
</reference>
<protein>
    <recommendedName>
        <fullName evidence="3">WXG100 family type VII secretion target</fullName>
    </recommendedName>
</protein>
<proteinExistence type="predicted"/>
<comment type="caution">
    <text evidence="1">The sequence shown here is derived from an EMBL/GenBank/DDBJ whole genome shotgun (WGS) entry which is preliminary data.</text>
</comment>
<dbReference type="AlphaFoldDB" id="A0A9W6QXY3"/>
<evidence type="ECO:0000313" key="2">
    <source>
        <dbReference type="Proteomes" id="UP001165136"/>
    </source>
</evidence>
<dbReference type="InterPro" id="IPR036689">
    <property type="entry name" value="ESAT-6-like_sf"/>
</dbReference>